<gene>
    <name evidence="1" type="ORF">GARC_2300</name>
</gene>
<organism evidence="1 2">
    <name type="scientific">Paraglaciecola arctica BSs20135</name>
    <dbReference type="NCBI Taxonomy" id="493475"/>
    <lineage>
        <taxon>Bacteria</taxon>
        <taxon>Pseudomonadati</taxon>
        <taxon>Pseudomonadota</taxon>
        <taxon>Gammaproteobacteria</taxon>
        <taxon>Alteromonadales</taxon>
        <taxon>Alteromonadaceae</taxon>
        <taxon>Paraglaciecola</taxon>
    </lineage>
</organism>
<dbReference type="Proteomes" id="UP000006327">
    <property type="component" value="Unassembled WGS sequence"/>
</dbReference>
<proteinExistence type="predicted"/>
<sequence length="49" mass="5565">MKMVKEVVNGLPIFVSLEHVDNDKVEYDENVLTQSPITKKVLGYGLFLL</sequence>
<reference evidence="1 2" key="1">
    <citation type="journal article" date="2017" name="Antonie Van Leeuwenhoek">
        <title>Rhizobium rhizosphaerae sp. nov., a novel species isolated from rice rhizosphere.</title>
        <authorList>
            <person name="Zhao J.J."/>
            <person name="Zhang J."/>
            <person name="Zhang R.J."/>
            <person name="Zhang C.W."/>
            <person name="Yin H.Q."/>
            <person name="Zhang X.X."/>
        </authorList>
    </citation>
    <scope>NUCLEOTIDE SEQUENCE [LARGE SCALE GENOMIC DNA]</scope>
    <source>
        <strain evidence="1 2">BSs20135</strain>
    </source>
</reference>
<dbReference type="AlphaFoldDB" id="K6YM77"/>
<evidence type="ECO:0000313" key="1">
    <source>
        <dbReference type="EMBL" id="GAC19267.1"/>
    </source>
</evidence>
<accession>K6YM77</accession>
<protein>
    <submittedName>
        <fullName evidence="1">Uncharacterized protein</fullName>
    </submittedName>
</protein>
<name>K6YM77_9ALTE</name>
<evidence type="ECO:0000313" key="2">
    <source>
        <dbReference type="Proteomes" id="UP000006327"/>
    </source>
</evidence>
<comment type="caution">
    <text evidence="1">The sequence shown here is derived from an EMBL/GenBank/DDBJ whole genome shotgun (WGS) entry which is preliminary data.</text>
</comment>
<dbReference type="EMBL" id="BAEO01000029">
    <property type="protein sequence ID" value="GAC19267.1"/>
    <property type="molecule type" value="Genomic_DNA"/>
</dbReference>
<keyword evidence="2" id="KW-1185">Reference proteome</keyword>